<dbReference type="EMBL" id="LSSM01007086">
    <property type="protein sequence ID" value="OMJ09362.1"/>
    <property type="molecule type" value="Genomic_DNA"/>
</dbReference>
<sequence>MEDENYIVRLPIVDLNVPQELIELIPHIDEDFYKSIGSEETKEVIQACTRSSTMNYSPLNENITSAAKNTDATLYGIQIYLVQATRPLHNFVYSKCMEDSEAAKEVEEVALVSAMRLILASIATNISQSQMENMYQAMNIPGKPKQLAVNAEKPLFGKELLNKAISTIKPVKKARLRKPFQISQQYDRLPTIQLIHRGFPPGEEGATRFPSEPPSWGPTHNVQESLGATHGQLVGQKNCREGVHDSIHEPETAPTTDYSSSPVQEEAESGIQLGTDRGNSLLIIEENRAAEASLGYKKPIQVCSGKELQDGVSQLHLKFNKDERLYDVVRSERRLPPHPDTQSLSKVLTFHLEWPTVPVQSTAIRPITLAAHLYQGATTRNLLGTENGDQNSSLLGRPPDYRRIKGTMQVVYHRGSEQAHETWVPGKLRQVGDSADTNDKSPVNDHKLPRDDSQ</sequence>
<feature type="non-terminal residue" evidence="2">
    <location>
        <position position="454"/>
    </location>
</feature>
<accession>A0A1R1X403</accession>
<dbReference type="AlphaFoldDB" id="A0A1R1X403"/>
<dbReference type="PANTHER" id="PTHR33066:SF2">
    <property type="entry name" value="FILAGGRIN-2-LIKE"/>
    <property type="match status" value="1"/>
</dbReference>
<evidence type="ECO:0000313" key="2">
    <source>
        <dbReference type="EMBL" id="OMJ09362.1"/>
    </source>
</evidence>
<gene>
    <name evidence="2" type="ORF">AYI69_g10704</name>
</gene>
<evidence type="ECO:0000256" key="1">
    <source>
        <dbReference type="SAM" id="MobiDB-lite"/>
    </source>
</evidence>
<dbReference type="OrthoDB" id="5545891at2759"/>
<feature type="region of interest" description="Disordered" evidence="1">
    <location>
        <begin position="416"/>
        <end position="454"/>
    </location>
</feature>
<evidence type="ECO:0000313" key="3">
    <source>
        <dbReference type="Proteomes" id="UP000187429"/>
    </source>
</evidence>
<keyword evidence="3" id="KW-1185">Reference proteome</keyword>
<feature type="region of interest" description="Disordered" evidence="1">
    <location>
        <begin position="247"/>
        <end position="272"/>
    </location>
</feature>
<dbReference type="Proteomes" id="UP000187429">
    <property type="component" value="Unassembled WGS sequence"/>
</dbReference>
<dbReference type="PANTHER" id="PTHR33066">
    <property type="entry name" value="INTEGRASE_SAM-LIKE_N DOMAIN-CONTAINING PROTEIN"/>
    <property type="match status" value="1"/>
</dbReference>
<name>A0A1R1X403_9FUNG</name>
<comment type="caution">
    <text evidence="2">The sequence shown here is derived from an EMBL/GenBank/DDBJ whole genome shotgun (WGS) entry which is preliminary data.</text>
</comment>
<reference evidence="3" key="1">
    <citation type="submission" date="2017-01" db="EMBL/GenBank/DDBJ databases">
        <authorList>
            <person name="Wang Y."/>
            <person name="White M."/>
            <person name="Kvist S."/>
            <person name="Moncalvo J.-M."/>
        </authorList>
    </citation>
    <scope>NUCLEOTIDE SEQUENCE [LARGE SCALE GENOMIC DNA]</scope>
    <source>
        <strain evidence="3">ID-206-W2</strain>
    </source>
</reference>
<protein>
    <submittedName>
        <fullName evidence="2">Uncharacterized protein</fullName>
    </submittedName>
</protein>
<feature type="region of interest" description="Disordered" evidence="1">
    <location>
        <begin position="199"/>
        <end position="218"/>
    </location>
</feature>
<proteinExistence type="predicted"/>
<feature type="compositionally biased region" description="Basic and acidic residues" evidence="1">
    <location>
        <begin position="437"/>
        <end position="454"/>
    </location>
</feature>
<feature type="compositionally biased region" description="Polar residues" evidence="1">
    <location>
        <begin position="253"/>
        <end position="263"/>
    </location>
</feature>
<organism evidence="2 3">
    <name type="scientific">Smittium culicis</name>
    <dbReference type="NCBI Taxonomy" id="133412"/>
    <lineage>
        <taxon>Eukaryota</taxon>
        <taxon>Fungi</taxon>
        <taxon>Fungi incertae sedis</taxon>
        <taxon>Zoopagomycota</taxon>
        <taxon>Kickxellomycotina</taxon>
        <taxon>Harpellomycetes</taxon>
        <taxon>Harpellales</taxon>
        <taxon>Legeriomycetaceae</taxon>
        <taxon>Smittium</taxon>
    </lineage>
</organism>